<dbReference type="GO" id="GO:0016020">
    <property type="term" value="C:membrane"/>
    <property type="evidence" value="ECO:0007669"/>
    <property type="project" value="TreeGrafter"/>
</dbReference>
<name>W0PAA7_ADVMD</name>
<evidence type="ECO:0000313" key="3">
    <source>
        <dbReference type="EMBL" id="AHG62345.1"/>
    </source>
</evidence>
<feature type="domain" description="Carboxymuconolactone decarboxylase-like" evidence="2">
    <location>
        <begin position="39"/>
        <end position="122"/>
    </location>
</feature>
<dbReference type="Proteomes" id="UP000019095">
    <property type="component" value="Chromosome"/>
</dbReference>
<keyword evidence="3" id="KW-0378">Hydrolase</keyword>
<dbReference type="eggNOG" id="COG2267">
    <property type="taxonomic scope" value="Bacteria"/>
</dbReference>
<proteinExistence type="predicted"/>
<dbReference type="PRINTS" id="PR00111">
    <property type="entry name" value="ABHYDROLASE"/>
</dbReference>
<dbReference type="InterPro" id="IPR000073">
    <property type="entry name" value="AB_hydrolase_1"/>
</dbReference>
<dbReference type="STRING" id="1247726.MIM_c02430"/>
<keyword evidence="4" id="KW-1185">Reference proteome</keyword>
<dbReference type="SUPFAM" id="SSF53474">
    <property type="entry name" value="alpha/beta-Hydrolases"/>
    <property type="match status" value="1"/>
</dbReference>
<evidence type="ECO:0000313" key="4">
    <source>
        <dbReference type="Proteomes" id="UP000019095"/>
    </source>
</evidence>
<dbReference type="InterPro" id="IPR029058">
    <property type="entry name" value="AB_hydrolase_fold"/>
</dbReference>
<dbReference type="AlphaFoldDB" id="W0PAA7"/>
<dbReference type="OrthoDB" id="9793083at2"/>
<dbReference type="eggNOG" id="COG0599">
    <property type="taxonomic scope" value="Bacteria"/>
</dbReference>
<evidence type="ECO:0000259" key="1">
    <source>
        <dbReference type="Pfam" id="PF00561"/>
    </source>
</evidence>
<evidence type="ECO:0000259" key="2">
    <source>
        <dbReference type="Pfam" id="PF02627"/>
    </source>
</evidence>
<dbReference type="HOGENOM" id="CLU_651573_0_0_4"/>
<dbReference type="InterPro" id="IPR029032">
    <property type="entry name" value="AhpD-like"/>
</dbReference>
<dbReference type="InterPro" id="IPR050266">
    <property type="entry name" value="AB_hydrolase_sf"/>
</dbReference>
<dbReference type="Pfam" id="PF00561">
    <property type="entry name" value="Abhydrolase_1"/>
    <property type="match status" value="1"/>
</dbReference>
<protein>
    <submittedName>
        <fullName evidence="3">Putative alpha/beta hydrolase fold domain-containing carboxymuconolactone decarboxylase</fullName>
    </submittedName>
</protein>
<dbReference type="PATRIC" id="fig|1247726.3.peg.268"/>
<dbReference type="Gene3D" id="1.20.1290.10">
    <property type="entry name" value="AhpD-like"/>
    <property type="match status" value="1"/>
</dbReference>
<dbReference type="PANTHER" id="PTHR43798:SF33">
    <property type="entry name" value="HYDROLASE, PUTATIVE (AFU_ORTHOLOGUE AFUA_2G14860)-RELATED"/>
    <property type="match status" value="1"/>
</dbReference>
<dbReference type="PANTHER" id="PTHR43798">
    <property type="entry name" value="MONOACYLGLYCEROL LIPASE"/>
    <property type="match status" value="1"/>
</dbReference>
<sequence length="421" mass="46560">MSFDPVDHNLERGLKNRRRILGDAWVERSLNGANDFNAEFQQLISRFAWHEIWSRPGLDHKTRRIIVLSITIAMGRWEEFELHVRAALTSEEPSRMTPDELKEVLMQAAIYAGVPAANTAFSHAMAILKEVGPQIGYAPQAFSPLDVSHSGTGQEGRTASKPALHYTLRRARNGKAKNTVVLSHALGCDLTMWDRLASELAADHDVIAYDHRGHGSSDAPEGLYQMAELAEDAARLLRELDCGPVIWIGLSMGAMVGQELALRHPELLVALVIANSTSGYPQAARDNWRQRIATVREQGVEAIADAVMQRYFHDTFRSEHAGEVAAYRRRLLTTDIEGYIGCCNAVGTVDTTDRLKNLSLPVLVIAGRLDQGAPLEMSEIMTREIAGAQLVVLEDASHIAVVEQPETFAAAVKQFVNKQRQ</sequence>
<organism evidence="3 4">
    <name type="scientific">Advenella mimigardefordensis (strain DSM 17166 / LMG 22922 / DPN7)</name>
    <dbReference type="NCBI Taxonomy" id="1247726"/>
    <lineage>
        <taxon>Bacteria</taxon>
        <taxon>Pseudomonadati</taxon>
        <taxon>Pseudomonadota</taxon>
        <taxon>Betaproteobacteria</taxon>
        <taxon>Burkholderiales</taxon>
        <taxon>Alcaligenaceae</taxon>
    </lineage>
</organism>
<feature type="domain" description="AB hydrolase-1" evidence="1">
    <location>
        <begin position="179"/>
        <end position="404"/>
    </location>
</feature>
<gene>
    <name evidence="3" type="ORF">MIM_c02430</name>
</gene>
<dbReference type="InterPro" id="IPR003779">
    <property type="entry name" value="CMD-like"/>
</dbReference>
<dbReference type="GO" id="GO:0051920">
    <property type="term" value="F:peroxiredoxin activity"/>
    <property type="evidence" value="ECO:0007669"/>
    <property type="project" value="InterPro"/>
</dbReference>
<dbReference type="Pfam" id="PF02627">
    <property type="entry name" value="CMD"/>
    <property type="match status" value="1"/>
</dbReference>
<dbReference type="RefSeq" id="WP_025370943.1">
    <property type="nucleotide sequence ID" value="NZ_CP003915.1"/>
</dbReference>
<reference evidence="3 4" key="1">
    <citation type="journal article" date="2014" name="Microbiology">
        <title>Unravelling the complete genome sequence of Advenella mimigardefordensis strain DPN7T and novel insights in the catabolism of the xenobiotic polythioester precursor 3,3'-dithiodipropionate.</title>
        <authorList>
            <person name="Wubbeler J.H."/>
            <person name="Hiessl S."/>
            <person name="Schuldes J."/>
            <person name="Thurmer A."/>
            <person name="Daniel R."/>
            <person name="Steinbuchel A."/>
        </authorList>
    </citation>
    <scope>NUCLEOTIDE SEQUENCE [LARGE SCALE GENOMIC DNA]</scope>
    <source>
        <strain evidence="4">DSM 17166 / LMG 22922 / DPN7</strain>
    </source>
</reference>
<dbReference type="Gene3D" id="3.40.50.1820">
    <property type="entry name" value="alpha/beta hydrolase"/>
    <property type="match status" value="1"/>
</dbReference>
<accession>W0PAA7</accession>
<dbReference type="EMBL" id="CP003915">
    <property type="protein sequence ID" value="AHG62345.1"/>
    <property type="molecule type" value="Genomic_DNA"/>
</dbReference>
<dbReference type="GO" id="GO:0016787">
    <property type="term" value="F:hydrolase activity"/>
    <property type="evidence" value="ECO:0007669"/>
    <property type="project" value="UniProtKB-KW"/>
</dbReference>
<dbReference type="SUPFAM" id="SSF69118">
    <property type="entry name" value="AhpD-like"/>
    <property type="match status" value="1"/>
</dbReference>
<dbReference type="KEGG" id="amim:MIM_c02430"/>